<reference evidence="2" key="1">
    <citation type="journal article" date="2010" name="Harmful Algae">
        <title>Mitochondrial genomes from two red tide forming raphidophycean algae Heterosigma akashiwo and Chattonella marina var. marina.</title>
        <authorList>
            <person name="Masuda I."/>
            <person name="Kamikawa R."/>
            <person name="Ueda M."/>
            <person name="Oyama K."/>
            <person name="Yoshimatsu S."/>
            <person name="Inagaki Y."/>
            <person name="Sako Y."/>
        </authorList>
    </citation>
    <scope>NUCLEOTIDE SEQUENCE</scope>
    <source>
        <strain evidence="2">KA11-m-1</strain>
    </source>
</reference>
<dbReference type="RefSeq" id="YP_003434232.1">
    <property type="nucleotide sequence ID" value="NC_013837.1"/>
</dbReference>
<feature type="transmembrane region" description="Helical" evidence="1">
    <location>
        <begin position="54"/>
        <end position="76"/>
    </location>
</feature>
<keyword evidence="1" id="KW-0520">NAD</keyword>
<feature type="transmembrane region" description="Helical" evidence="1">
    <location>
        <begin position="88"/>
        <end position="108"/>
    </location>
</feature>
<dbReference type="GeneID" id="8774771"/>
<dbReference type="Gene3D" id="1.20.120.1200">
    <property type="entry name" value="NADH-ubiquinone/plastoquinone oxidoreductase chain 6, subunit NuoJ"/>
    <property type="match status" value="1"/>
</dbReference>
<feature type="transmembrane region" description="Helical" evidence="1">
    <location>
        <begin position="6"/>
        <end position="24"/>
    </location>
</feature>
<comment type="catalytic activity">
    <reaction evidence="1">
        <text>a ubiquinone + NADH + 5 H(+)(in) = a ubiquinol + NAD(+) + 4 H(+)(out)</text>
        <dbReference type="Rhea" id="RHEA:29091"/>
        <dbReference type="Rhea" id="RHEA-COMP:9565"/>
        <dbReference type="Rhea" id="RHEA-COMP:9566"/>
        <dbReference type="ChEBI" id="CHEBI:15378"/>
        <dbReference type="ChEBI" id="CHEBI:16389"/>
        <dbReference type="ChEBI" id="CHEBI:17976"/>
        <dbReference type="ChEBI" id="CHEBI:57540"/>
        <dbReference type="ChEBI" id="CHEBI:57945"/>
        <dbReference type="EC" id="7.1.1.2"/>
    </reaction>
</comment>
<comment type="function">
    <text evidence="1">Core subunit of the mitochondrial membrane respiratory chain NADH dehydrogenase (Complex I) which catalyzes electron transfer from NADH through the respiratory chain, using ubiquinone as an electron acceptor. Essential for the catalytic activity and assembly of complex I.</text>
</comment>
<accession>D2Z215</accession>
<comment type="subcellular location">
    <subcellularLocation>
        <location evidence="1">Mitochondrion membrane</location>
        <topology evidence="1">Multi-pass membrane protein</topology>
    </subcellularLocation>
</comment>
<comment type="similarity">
    <text evidence="1">Belongs to the complex I subunit 6 family.</text>
</comment>
<dbReference type="EMBL" id="AB546636">
    <property type="protein sequence ID" value="BAI70579.1"/>
    <property type="molecule type" value="Genomic_DNA"/>
</dbReference>
<gene>
    <name evidence="2" type="primary">nad6</name>
</gene>
<geneLocation type="mitochondrion" evidence="2"/>
<dbReference type="Pfam" id="PF00499">
    <property type="entry name" value="Oxidored_q3"/>
    <property type="match status" value="1"/>
</dbReference>
<keyword evidence="1" id="KW-0249">Electron transport</keyword>
<feature type="transmembrane region" description="Helical" evidence="1">
    <location>
        <begin position="31"/>
        <end position="48"/>
    </location>
</feature>
<evidence type="ECO:0000256" key="1">
    <source>
        <dbReference type="RuleBase" id="RU004430"/>
    </source>
</evidence>
<dbReference type="NCBIfam" id="NF005164">
    <property type="entry name" value="PRK06638.1-4"/>
    <property type="match status" value="1"/>
</dbReference>
<dbReference type="EC" id="7.1.1.2" evidence="1"/>
<protein>
    <recommendedName>
        <fullName evidence="1">NADH-ubiquinone oxidoreductase chain 6</fullName>
        <ecNumber evidence="1">7.1.1.2</ecNumber>
    </recommendedName>
</protein>
<dbReference type="InterPro" id="IPR042106">
    <property type="entry name" value="Nuo/plastoQ_OxRdtase_6_NuoJ"/>
</dbReference>
<keyword evidence="1" id="KW-0812">Transmembrane</keyword>
<organism evidence="2">
    <name type="scientific">Chattonella marina</name>
    <dbReference type="NCBI Taxonomy" id="90936"/>
    <lineage>
        <taxon>Eukaryota</taxon>
        <taxon>Sar</taxon>
        <taxon>Stramenopiles</taxon>
        <taxon>Ochrophyta</taxon>
        <taxon>Raphidophyceae</taxon>
        <taxon>Chattonellales</taxon>
        <taxon>Chattonellaceae</taxon>
        <taxon>Chattonella</taxon>
    </lineage>
</organism>
<dbReference type="PANTHER" id="PTHR33269:SF17">
    <property type="entry name" value="NADH-UBIQUINONE OXIDOREDUCTASE CHAIN 6"/>
    <property type="match status" value="1"/>
</dbReference>
<dbReference type="GO" id="GO:0031966">
    <property type="term" value="C:mitochondrial membrane"/>
    <property type="evidence" value="ECO:0007669"/>
    <property type="project" value="UniProtKB-SubCell"/>
</dbReference>
<proteinExistence type="inferred from homology"/>
<keyword evidence="1" id="KW-0830">Ubiquinone</keyword>
<keyword evidence="1" id="KW-0813">Transport</keyword>
<name>D2Z215_9STRA</name>
<sequence length="203" mass="22945">MSELLFFYLFSGLVLISATMVITVSNPVHSVLFLILGFVGSAAILLLLKVEFLSLMFVIIYVGAIAVLFLFVVMMLDIKLKKSGASLGYTALGAISGLFLFFQFFYFIEKISPFSSSFLLEELFSPYYFDWIDTIDKLTNMECLGQFLYTYYFFHFLIGGILLLVGMIGGIVLTLHVNYKSKNQLICKQLSRQLKNAIFLTTV</sequence>
<keyword evidence="1 2" id="KW-0496">Mitochondrion</keyword>
<dbReference type="PANTHER" id="PTHR33269">
    <property type="entry name" value="NADH-UBIQUINONE OXIDOREDUCTASE CHAIN 6"/>
    <property type="match status" value="1"/>
</dbReference>
<keyword evidence="1" id="KW-1278">Translocase</keyword>
<dbReference type="AlphaFoldDB" id="D2Z215"/>
<keyword evidence="1" id="KW-0472">Membrane</keyword>
<dbReference type="GO" id="GO:0008137">
    <property type="term" value="F:NADH dehydrogenase (ubiquinone) activity"/>
    <property type="evidence" value="ECO:0007669"/>
    <property type="project" value="UniProtKB-UniRule"/>
</dbReference>
<evidence type="ECO:0000313" key="2">
    <source>
        <dbReference type="EMBL" id="BAI70579.1"/>
    </source>
</evidence>
<feature type="transmembrane region" description="Helical" evidence="1">
    <location>
        <begin position="151"/>
        <end position="175"/>
    </location>
</feature>
<dbReference type="InterPro" id="IPR001457">
    <property type="entry name" value="NADH_UbQ/plastoQ_OxRdtase_su6"/>
</dbReference>
<keyword evidence="1" id="KW-0679">Respiratory chain</keyword>
<keyword evidence="1" id="KW-1133">Transmembrane helix</keyword>